<keyword evidence="3" id="KW-1185">Reference proteome</keyword>
<evidence type="ECO:0000256" key="1">
    <source>
        <dbReference type="SAM" id="MobiDB-lite"/>
    </source>
</evidence>
<reference evidence="2" key="1">
    <citation type="submission" date="2020-08" db="EMBL/GenBank/DDBJ databases">
        <title>Multicomponent nature underlies the extraordinary mechanical properties of spider dragline silk.</title>
        <authorList>
            <person name="Kono N."/>
            <person name="Nakamura H."/>
            <person name="Mori M."/>
            <person name="Yoshida Y."/>
            <person name="Ohtoshi R."/>
            <person name="Malay A.D."/>
            <person name="Moran D.A.P."/>
            <person name="Tomita M."/>
            <person name="Numata K."/>
            <person name="Arakawa K."/>
        </authorList>
    </citation>
    <scope>NUCLEOTIDE SEQUENCE</scope>
</reference>
<comment type="caution">
    <text evidence="2">The sequence shown here is derived from an EMBL/GenBank/DDBJ whole genome shotgun (WGS) entry which is preliminary data.</text>
</comment>
<feature type="region of interest" description="Disordered" evidence="1">
    <location>
        <begin position="87"/>
        <end position="120"/>
    </location>
</feature>
<dbReference type="EMBL" id="BMAU01021013">
    <property type="protein sequence ID" value="GFX86765.1"/>
    <property type="molecule type" value="Genomic_DNA"/>
</dbReference>
<accession>A0A8X6R271</accession>
<protein>
    <submittedName>
        <fullName evidence="2">Uncharacterized protein</fullName>
    </submittedName>
</protein>
<sequence length="120" mass="13604">MEKRFLLQSNSSNFDHQEEMWCPNDMLESLKLIQLQNMFNMCSIDINNVLKEHYSVFNGSAKQLTMAFSLMAYNASFQIKSSPNSSAINKAFRNPHKQKSHGLKSGGQEDHASGKCLDIT</sequence>
<organism evidence="2 3">
    <name type="scientific">Trichonephila clavipes</name>
    <name type="common">Golden silk orbweaver</name>
    <name type="synonym">Nephila clavipes</name>
    <dbReference type="NCBI Taxonomy" id="2585209"/>
    <lineage>
        <taxon>Eukaryota</taxon>
        <taxon>Metazoa</taxon>
        <taxon>Ecdysozoa</taxon>
        <taxon>Arthropoda</taxon>
        <taxon>Chelicerata</taxon>
        <taxon>Arachnida</taxon>
        <taxon>Araneae</taxon>
        <taxon>Araneomorphae</taxon>
        <taxon>Entelegynae</taxon>
        <taxon>Araneoidea</taxon>
        <taxon>Nephilidae</taxon>
        <taxon>Trichonephila</taxon>
    </lineage>
</organism>
<name>A0A8X6R271_TRICX</name>
<feature type="compositionally biased region" description="Basic residues" evidence="1">
    <location>
        <begin position="93"/>
        <end position="102"/>
    </location>
</feature>
<proteinExistence type="predicted"/>
<gene>
    <name evidence="2" type="ORF">TNCV_1409621</name>
</gene>
<evidence type="ECO:0000313" key="3">
    <source>
        <dbReference type="Proteomes" id="UP000887159"/>
    </source>
</evidence>
<dbReference type="AlphaFoldDB" id="A0A8X6R271"/>
<dbReference type="Proteomes" id="UP000887159">
    <property type="component" value="Unassembled WGS sequence"/>
</dbReference>
<evidence type="ECO:0000313" key="2">
    <source>
        <dbReference type="EMBL" id="GFX86765.1"/>
    </source>
</evidence>